<dbReference type="SUPFAM" id="SSF143865">
    <property type="entry name" value="CorA soluble domain-like"/>
    <property type="match status" value="1"/>
</dbReference>
<protein>
    <recommendedName>
        <fullName evidence="5">Metal ion transporter C17A12.14</fullName>
    </recommendedName>
</protein>
<dbReference type="PANTHER" id="PTHR21535:SF90">
    <property type="entry name" value="CORA METAL ION TRANSPORTER"/>
    <property type="match status" value="1"/>
</dbReference>
<dbReference type="Gene3D" id="3.30.460.20">
    <property type="entry name" value="CorA soluble domain-like"/>
    <property type="match status" value="1"/>
</dbReference>
<sequence length="709" mass="78854">MPGHDQQPALHIHIADQPQSSQVDDDDHDESDIYRGEPPSPVLTRSPSPQSTVSSSSSSSSSFSFRGRGRLGAIAAVVELAISRWARGASSGSSSSSSSSSSQSSIVTVSRSHRSRVRKRRSVGTLHSLQSERDIAALISRIKAREESRQIPRCFTLYLPPTLSPWHSSPGGQEGKLQRTTWTASLPLLLDQLDAVLKKAIRSRRNQRRNHVPGGTSQSSQLHHDYMLPQAAMAPFKHRRTRAARKDKHREGLAHQKNGDSCPPEVSLTVKPKAWFLDVAAPTWEDMRAIGKLLHLHPLTLEDILQRDPREKLELFPKLGYYFVSFRAIEGQRARDKREAKMNTEALDGSVPDEGILGEANVYLVVFNEGICIFHFTDISEYTDHVRNRIMLLEEVINMSSDWIAHGILDSIVDSFFPILEEIEKEVVAIEDLVLAAGNAVSLPGHTSNFSPLSSMHTSPVLEEKASMIQNSESQSLDEKNPLQSIEHTRTRFSSPRLTLPLALRRFKRMVGRTWRALRSQAQLPQSSPTHTTLRRMARTRKLVTSLARLLATKSEVITQIRKRLLTSGKSGLGNGTGKNEDLDVAIYMGDIQDHILTLQHSLAHYERMLSQSHPTYLSQLRTGVALTKSGTDKAIIYLTTVGIAVLCIQTLIGTFSLNVTVPTNDHSLGGSYHVFGIIVSLAVVILCSYISIVRHWWIQAKRRRGAAL</sequence>
<keyword evidence="4" id="KW-1185">Reference proteome</keyword>
<dbReference type="STRING" id="39966.A0A369KD30"/>
<feature type="compositionally biased region" description="Basic residues" evidence="1">
    <location>
        <begin position="202"/>
        <end position="211"/>
    </location>
</feature>
<feature type="region of interest" description="Disordered" evidence="1">
    <location>
        <begin position="1"/>
        <end position="65"/>
    </location>
</feature>
<feature type="transmembrane region" description="Helical" evidence="2">
    <location>
        <begin position="635"/>
        <end position="653"/>
    </location>
</feature>
<evidence type="ECO:0008006" key="5">
    <source>
        <dbReference type="Google" id="ProtNLM"/>
    </source>
</evidence>
<dbReference type="Proteomes" id="UP000076154">
    <property type="component" value="Unassembled WGS sequence"/>
</dbReference>
<accession>A0A369KD30</accession>
<feature type="compositionally biased region" description="Low complexity" evidence="1">
    <location>
        <begin position="90"/>
        <end position="110"/>
    </location>
</feature>
<dbReference type="InterPro" id="IPR002523">
    <property type="entry name" value="MgTranspt_CorA/ZnTranspt_ZntB"/>
</dbReference>
<evidence type="ECO:0000313" key="3">
    <source>
        <dbReference type="EMBL" id="RDB29644.1"/>
    </source>
</evidence>
<feature type="region of interest" description="Disordered" evidence="1">
    <location>
        <begin position="89"/>
        <end position="125"/>
    </location>
</feature>
<name>A0A369KD30_HYPMA</name>
<comment type="caution">
    <text evidence="3">The sequence shown here is derived from an EMBL/GenBank/DDBJ whole genome shotgun (WGS) entry which is preliminary data.</text>
</comment>
<dbReference type="EMBL" id="LUEZ02000010">
    <property type="protein sequence ID" value="RDB29644.1"/>
    <property type="molecule type" value="Genomic_DNA"/>
</dbReference>
<feature type="transmembrane region" description="Helical" evidence="2">
    <location>
        <begin position="673"/>
        <end position="694"/>
    </location>
</feature>
<gene>
    <name evidence="3" type="ORF">Hypma_015563</name>
</gene>
<keyword evidence="2" id="KW-0472">Membrane</keyword>
<evidence type="ECO:0000313" key="4">
    <source>
        <dbReference type="Proteomes" id="UP000076154"/>
    </source>
</evidence>
<dbReference type="GO" id="GO:0010961">
    <property type="term" value="P:intracellular magnesium ion homeostasis"/>
    <property type="evidence" value="ECO:0007669"/>
    <property type="project" value="TreeGrafter"/>
</dbReference>
<dbReference type="Pfam" id="PF01544">
    <property type="entry name" value="CorA"/>
    <property type="match status" value="1"/>
</dbReference>
<feature type="compositionally biased region" description="Basic residues" evidence="1">
    <location>
        <begin position="111"/>
        <end position="122"/>
    </location>
</feature>
<keyword evidence="2" id="KW-0812">Transmembrane</keyword>
<dbReference type="OrthoDB" id="29879at2759"/>
<dbReference type="PANTHER" id="PTHR21535">
    <property type="entry name" value="MAGNESIUM AND COBALT TRANSPORT PROTEIN/MITOCHONDRIAL IMPORT INNER MEMBRANE TRANSLOCASE SUBUNIT TIM8"/>
    <property type="match status" value="1"/>
</dbReference>
<dbReference type="InParanoid" id="A0A369KD30"/>
<dbReference type="AlphaFoldDB" id="A0A369KD30"/>
<dbReference type="InterPro" id="IPR045861">
    <property type="entry name" value="CorA_cytoplasmic_dom"/>
</dbReference>
<keyword evidence="2" id="KW-1133">Transmembrane helix</keyword>
<dbReference type="Gene3D" id="1.20.58.340">
    <property type="entry name" value="Magnesium transport protein CorA, transmembrane region"/>
    <property type="match status" value="1"/>
</dbReference>
<feature type="region of interest" description="Disordered" evidence="1">
    <location>
        <begin position="470"/>
        <end position="492"/>
    </location>
</feature>
<feature type="region of interest" description="Disordered" evidence="1">
    <location>
        <begin position="202"/>
        <end position="223"/>
    </location>
</feature>
<dbReference type="CDD" id="cd12829">
    <property type="entry name" value="Alr1p-like"/>
    <property type="match status" value="1"/>
</dbReference>
<dbReference type="GO" id="GO:0016020">
    <property type="term" value="C:membrane"/>
    <property type="evidence" value="ECO:0007669"/>
    <property type="project" value="InterPro"/>
</dbReference>
<dbReference type="GO" id="GO:0015095">
    <property type="term" value="F:magnesium ion transmembrane transporter activity"/>
    <property type="evidence" value="ECO:0007669"/>
    <property type="project" value="InterPro"/>
</dbReference>
<organism evidence="3 4">
    <name type="scientific">Hypsizygus marmoreus</name>
    <name type="common">White beech mushroom</name>
    <name type="synonym">Agaricus marmoreus</name>
    <dbReference type="NCBI Taxonomy" id="39966"/>
    <lineage>
        <taxon>Eukaryota</taxon>
        <taxon>Fungi</taxon>
        <taxon>Dikarya</taxon>
        <taxon>Basidiomycota</taxon>
        <taxon>Agaricomycotina</taxon>
        <taxon>Agaricomycetes</taxon>
        <taxon>Agaricomycetidae</taxon>
        <taxon>Agaricales</taxon>
        <taxon>Tricholomatineae</taxon>
        <taxon>Lyophyllaceae</taxon>
        <taxon>Hypsizygus</taxon>
    </lineage>
</organism>
<feature type="compositionally biased region" description="Low complexity" evidence="1">
    <location>
        <begin position="46"/>
        <end position="64"/>
    </location>
</feature>
<dbReference type="InterPro" id="IPR044089">
    <property type="entry name" value="Alr1-like"/>
</dbReference>
<evidence type="ECO:0000256" key="2">
    <source>
        <dbReference type="SAM" id="Phobius"/>
    </source>
</evidence>
<evidence type="ECO:0000256" key="1">
    <source>
        <dbReference type="SAM" id="MobiDB-lite"/>
    </source>
</evidence>
<reference evidence="3" key="1">
    <citation type="submission" date="2018-04" db="EMBL/GenBank/DDBJ databases">
        <title>Whole genome sequencing of Hypsizygus marmoreus.</title>
        <authorList>
            <person name="Choi I.-G."/>
            <person name="Min B."/>
            <person name="Kim J.-G."/>
            <person name="Kim S."/>
            <person name="Oh Y.-L."/>
            <person name="Kong W.-S."/>
            <person name="Park H."/>
            <person name="Jeong J."/>
            <person name="Song E.-S."/>
        </authorList>
    </citation>
    <scope>NUCLEOTIDE SEQUENCE [LARGE SCALE GENOMIC DNA]</scope>
    <source>
        <strain evidence="3">51987-8</strain>
    </source>
</reference>
<feature type="compositionally biased region" description="Polar residues" evidence="1">
    <location>
        <begin position="482"/>
        <end position="492"/>
    </location>
</feature>
<proteinExistence type="predicted"/>